<dbReference type="RefSeq" id="WP_119438489.1">
    <property type="nucleotide sequence ID" value="NZ_QWGR01000007.1"/>
</dbReference>
<gene>
    <name evidence="1" type="ORF">D1614_13535</name>
</gene>
<dbReference type="EMBL" id="QWGR01000007">
    <property type="protein sequence ID" value="RIJ47603.1"/>
    <property type="molecule type" value="Genomic_DNA"/>
</dbReference>
<proteinExistence type="predicted"/>
<organism evidence="1 2">
    <name type="scientific">Maribellus luteus</name>
    <dbReference type="NCBI Taxonomy" id="2305463"/>
    <lineage>
        <taxon>Bacteria</taxon>
        <taxon>Pseudomonadati</taxon>
        <taxon>Bacteroidota</taxon>
        <taxon>Bacteroidia</taxon>
        <taxon>Marinilabiliales</taxon>
        <taxon>Prolixibacteraceae</taxon>
        <taxon>Maribellus</taxon>
    </lineage>
</organism>
<reference evidence="1 2" key="1">
    <citation type="submission" date="2018-08" db="EMBL/GenBank/DDBJ databases">
        <title>Pallidiluteibacterium maritimus gen. nov., sp. nov., isolated from coastal sediment.</title>
        <authorList>
            <person name="Zhou L.Y."/>
        </authorList>
    </citation>
    <scope>NUCLEOTIDE SEQUENCE [LARGE SCALE GENOMIC DNA]</scope>
    <source>
        <strain evidence="1 2">XSD2</strain>
    </source>
</reference>
<protein>
    <recommendedName>
        <fullName evidence="3">Toxin-antitoxin system antitoxin subunit</fullName>
    </recommendedName>
</protein>
<keyword evidence="2" id="KW-1185">Reference proteome</keyword>
<dbReference type="Gene3D" id="1.20.120.330">
    <property type="entry name" value="Nucleotidyltransferases domain 2"/>
    <property type="match status" value="1"/>
</dbReference>
<comment type="caution">
    <text evidence="1">The sequence shown here is derived from an EMBL/GenBank/DDBJ whole genome shotgun (WGS) entry which is preliminary data.</text>
</comment>
<evidence type="ECO:0008006" key="3">
    <source>
        <dbReference type="Google" id="ProtNLM"/>
    </source>
</evidence>
<accession>A0A399T0Z7</accession>
<dbReference type="Proteomes" id="UP000265926">
    <property type="component" value="Unassembled WGS sequence"/>
</dbReference>
<evidence type="ECO:0000313" key="2">
    <source>
        <dbReference type="Proteomes" id="UP000265926"/>
    </source>
</evidence>
<name>A0A399T0Z7_9BACT</name>
<dbReference type="OrthoDB" id="13547at2"/>
<dbReference type="AlphaFoldDB" id="A0A399T0Z7"/>
<sequence>MNVADKSDKLREAFLICEVHWKRISFARTKVLNFFPLTENNYKSLAPEDLSYFDQLIFRFSKFQDNMGNRLFPALLENLGEDTTGIPFIDLLNKMEQLKLLEDHNEWLELRETRNIVTHEYPFFTPEIIEGLNLLIEQLEVLQKIWKRIETFIRSRFDLAI</sequence>
<evidence type="ECO:0000313" key="1">
    <source>
        <dbReference type="EMBL" id="RIJ47603.1"/>
    </source>
</evidence>
<dbReference type="SUPFAM" id="SSF81593">
    <property type="entry name" value="Nucleotidyltransferase substrate binding subunit/domain"/>
    <property type="match status" value="1"/>
</dbReference>